<dbReference type="Pfam" id="PF00953">
    <property type="entry name" value="Glycos_transf_4"/>
    <property type="match status" value="1"/>
</dbReference>
<evidence type="ECO:0000256" key="2">
    <source>
        <dbReference type="ARBA" id="ARBA00022475"/>
    </source>
</evidence>
<dbReference type="PANTHER" id="PTHR22926">
    <property type="entry name" value="PHOSPHO-N-ACETYLMURAMOYL-PENTAPEPTIDE-TRANSFERASE"/>
    <property type="match status" value="1"/>
</dbReference>
<proteinExistence type="predicted"/>
<evidence type="ECO:0000313" key="8">
    <source>
        <dbReference type="EMBL" id="BBE09947.1"/>
    </source>
</evidence>
<reference evidence="8 9" key="1">
    <citation type="journal article" date="2018" name="Microbes Environ.">
        <title>Comparative Genomic Insights into Endofungal Lifestyles of Two Bacterial Endosymbionts, Mycoavidus cysteinexigens and Burkholderia rhizoxinica.</title>
        <authorList>
            <person name="Sharmin D."/>
            <person name="Guo Y."/>
            <person name="Nishizawa T."/>
            <person name="Ohshima S."/>
            <person name="Sato Y."/>
            <person name="Takashima Y."/>
            <person name="Narisawa K."/>
            <person name="Ohta H."/>
        </authorList>
    </citation>
    <scope>NUCLEOTIDE SEQUENCE [LARGE SCALE GENOMIC DNA]</scope>
    <source>
        <strain evidence="8 9">B1-EB</strain>
    </source>
</reference>
<protein>
    <submittedName>
        <fullName evidence="8">Glycosyl transferase, group 4</fullName>
    </submittedName>
</protein>
<keyword evidence="6" id="KW-0472">Membrane</keyword>
<dbReference type="GO" id="GO:0071555">
    <property type="term" value="P:cell wall organization"/>
    <property type="evidence" value="ECO:0007669"/>
    <property type="project" value="TreeGrafter"/>
</dbReference>
<evidence type="ECO:0000313" key="9">
    <source>
        <dbReference type="Proteomes" id="UP000282597"/>
    </source>
</evidence>
<dbReference type="GO" id="GO:0044038">
    <property type="term" value="P:cell wall macromolecule biosynthetic process"/>
    <property type="evidence" value="ECO:0007669"/>
    <property type="project" value="TreeGrafter"/>
</dbReference>
<dbReference type="GO" id="GO:0005886">
    <property type="term" value="C:plasma membrane"/>
    <property type="evidence" value="ECO:0007669"/>
    <property type="project" value="UniProtKB-SubCell"/>
</dbReference>
<keyword evidence="7" id="KW-0479">Metal-binding</keyword>
<evidence type="ECO:0000256" key="3">
    <source>
        <dbReference type="ARBA" id="ARBA00022679"/>
    </source>
</evidence>
<sequence length="333" mass="36374">MIDASVIWLQLPSLALVAAVLVAAILRGLLALEKVRQFAPDVPNHRSLHTQITPRIGGWAMVPIIVLGMLGWARTLWPIALAALFVAFVSQFDDRRGLSARVRFAAHGLAVLTVMLGFSLSLAGWKLVLIVFLLLWLINLYNFMDGADGLAGGMTFFGFSAYAIAAASAAPDLAGGAALVAGAAAGFLVFNWPPARVFLGDAGSVPLGFLAGALGFLGWLREVWPFWFPALVFSPFIADASVTLCKRLLRGEKFWQAHRTHYYQRMIQMNGSHLGPVRMAYGLMAVSAVLALISMQMPIGIQWTMLAAWGLILISLGWRIDCRWRQYIQEGTY</sequence>
<gene>
    <name evidence="8" type="ORF">MCB1EB_1786</name>
</gene>
<dbReference type="EMBL" id="AP018150">
    <property type="protein sequence ID" value="BBE09947.1"/>
    <property type="molecule type" value="Genomic_DNA"/>
</dbReference>
<dbReference type="PANTHER" id="PTHR22926:SF3">
    <property type="entry name" value="UNDECAPRENYL-PHOSPHATE ALPHA-N-ACETYLGLUCOSAMINYL 1-PHOSPHATE TRANSFERASE"/>
    <property type="match status" value="1"/>
</dbReference>
<comment type="cofactor">
    <cofactor evidence="7">
        <name>Mg(2+)</name>
        <dbReference type="ChEBI" id="CHEBI:18420"/>
    </cofactor>
</comment>
<dbReference type="Proteomes" id="UP000282597">
    <property type="component" value="Chromosome"/>
</dbReference>
<name>A0A2Z6EWW8_9BURK</name>
<feature type="binding site" evidence="7">
    <location>
        <position position="201"/>
    </location>
    <ligand>
        <name>Mg(2+)</name>
        <dbReference type="ChEBI" id="CHEBI:18420"/>
    </ligand>
</feature>
<dbReference type="GO" id="GO:0046872">
    <property type="term" value="F:metal ion binding"/>
    <property type="evidence" value="ECO:0007669"/>
    <property type="project" value="UniProtKB-KW"/>
</dbReference>
<keyword evidence="5" id="KW-1133">Transmembrane helix</keyword>
<dbReference type="RefSeq" id="WP_045364961.1">
    <property type="nucleotide sequence ID" value="NZ_AP018150.1"/>
</dbReference>
<evidence type="ECO:0000256" key="5">
    <source>
        <dbReference type="ARBA" id="ARBA00022989"/>
    </source>
</evidence>
<feature type="binding site" evidence="7">
    <location>
        <position position="142"/>
    </location>
    <ligand>
        <name>Mg(2+)</name>
        <dbReference type="ChEBI" id="CHEBI:18420"/>
    </ligand>
</feature>
<evidence type="ECO:0000256" key="4">
    <source>
        <dbReference type="ARBA" id="ARBA00022692"/>
    </source>
</evidence>
<evidence type="ECO:0000256" key="7">
    <source>
        <dbReference type="PIRSR" id="PIRSR600715-1"/>
    </source>
</evidence>
<keyword evidence="7" id="KW-0460">Magnesium</keyword>
<dbReference type="AlphaFoldDB" id="A0A2Z6EWW8"/>
<evidence type="ECO:0000256" key="6">
    <source>
        <dbReference type="ARBA" id="ARBA00023136"/>
    </source>
</evidence>
<keyword evidence="4" id="KW-0812">Transmembrane</keyword>
<accession>A0A2Z6EWW8</accession>
<dbReference type="GO" id="GO:0009103">
    <property type="term" value="P:lipopolysaccharide biosynthetic process"/>
    <property type="evidence" value="ECO:0007669"/>
    <property type="project" value="TreeGrafter"/>
</dbReference>
<comment type="subcellular location">
    <subcellularLocation>
        <location evidence="1">Cell membrane</location>
        <topology evidence="1">Multi-pass membrane protein</topology>
    </subcellularLocation>
</comment>
<keyword evidence="9" id="KW-1185">Reference proteome</keyword>
<keyword evidence="2" id="KW-1003">Cell membrane</keyword>
<evidence type="ECO:0000256" key="1">
    <source>
        <dbReference type="ARBA" id="ARBA00004651"/>
    </source>
</evidence>
<keyword evidence="3 8" id="KW-0808">Transferase</keyword>
<dbReference type="InterPro" id="IPR000715">
    <property type="entry name" value="Glycosyl_transferase_4"/>
</dbReference>
<dbReference type="KEGG" id="mcys:MCB1EB_1786"/>
<dbReference type="CDD" id="cd06854">
    <property type="entry name" value="GT_WbpL_WbcO_like"/>
    <property type="match status" value="1"/>
</dbReference>
<dbReference type="GO" id="GO:0016780">
    <property type="term" value="F:phosphotransferase activity, for other substituted phosphate groups"/>
    <property type="evidence" value="ECO:0007669"/>
    <property type="project" value="InterPro"/>
</dbReference>
<organism evidence="8 9">
    <name type="scientific">Mycoavidus cysteinexigens</name>
    <dbReference type="NCBI Taxonomy" id="1553431"/>
    <lineage>
        <taxon>Bacteria</taxon>
        <taxon>Pseudomonadati</taxon>
        <taxon>Pseudomonadota</taxon>
        <taxon>Betaproteobacteria</taxon>
        <taxon>Burkholderiales</taxon>
        <taxon>Burkholderiaceae</taxon>
        <taxon>Mycoavidus</taxon>
    </lineage>
</organism>